<sequence>MNVFLHIGAHRCATTSFQEYLRQNVDELDEHNIGFWGPRRTRAGLFNGILPGPAASTGRNPQRRAVGRVQMNLTQSIGLGLDHLLVTDENMMGTMRENLRTGTLYGGVGERMARFAAAFAGHVTDVVVNIRSLESYWASVLSYGVARGHRIPSAKMLEHLAYNQRSWRDVLTDVACAVPDVRIWAMPFETYGSRPEAQLTAIIGQQMPRTNARIRLNATPQLDALRHQLQSKVAAALPIGEGRWQPFDDTQIAALRETYADDLMWLTAGGDGLAQLKQDPEKTGQGMNPARTDLTRGTPHDDQTERVAGAG</sequence>
<name>A0A3T0N8W8_9RHOB</name>
<proteinExistence type="predicted"/>
<organism evidence="2 3">
    <name type="scientific">Parasedimentitalea marina</name>
    <dbReference type="NCBI Taxonomy" id="2483033"/>
    <lineage>
        <taxon>Bacteria</taxon>
        <taxon>Pseudomonadati</taxon>
        <taxon>Pseudomonadota</taxon>
        <taxon>Alphaproteobacteria</taxon>
        <taxon>Rhodobacterales</taxon>
        <taxon>Paracoccaceae</taxon>
        <taxon>Parasedimentitalea</taxon>
    </lineage>
</organism>
<evidence type="ECO:0000313" key="2">
    <source>
        <dbReference type="EMBL" id="AZV80470.1"/>
    </source>
</evidence>
<feature type="region of interest" description="Disordered" evidence="1">
    <location>
        <begin position="274"/>
        <end position="311"/>
    </location>
</feature>
<dbReference type="OrthoDB" id="8481769at2"/>
<dbReference type="Proteomes" id="UP000283063">
    <property type="component" value="Chromosome"/>
</dbReference>
<evidence type="ECO:0008006" key="4">
    <source>
        <dbReference type="Google" id="ProtNLM"/>
    </source>
</evidence>
<evidence type="ECO:0000256" key="1">
    <source>
        <dbReference type="SAM" id="MobiDB-lite"/>
    </source>
</evidence>
<accession>A0A3T0N8W8</accession>
<keyword evidence="3" id="KW-1185">Reference proteome</keyword>
<dbReference type="KEGG" id="sedi:EBB79_13845"/>
<evidence type="ECO:0000313" key="3">
    <source>
        <dbReference type="Proteomes" id="UP000283063"/>
    </source>
</evidence>
<protein>
    <recommendedName>
        <fullName evidence="4">Sulfotransferase family protein</fullName>
    </recommendedName>
</protein>
<gene>
    <name evidence="2" type="ORF">EBB79_13845</name>
</gene>
<dbReference type="EMBL" id="CP033219">
    <property type="protein sequence ID" value="AZV80470.1"/>
    <property type="molecule type" value="Genomic_DNA"/>
</dbReference>
<dbReference type="AlphaFoldDB" id="A0A3T0N8W8"/>
<reference evidence="2 3" key="1">
    <citation type="submission" date="2018-10" db="EMBL/GenBank/DDBJ databases">
        <title>Parasedimentitalea marina sp. nov., a psychrophilic bacterium isolated from deep seawater of the New Britain Trench.</title>
        <authorList>
            <person name="Cao J."/>
        </authorList>
    </citation>
    <scope>NUCLEOTIDE SEQUENCE [LARGE SCALE GENOMIC DNA]</scope>
    <source>
        <strain evidence="2 3">W43</strain>
    </source>
</reference>